<evidence type="ECO:0000313" key="2">
    <source>
        <dbReference type="Proteomes" id="UP000286910"/>
    </source>
</evidence>
<proteinExistence type="predicted"/>
<dbReference type="EMBL" id="PELR01000099">
    <property type="protein sequence ID" value="RTH04901.1"/>
    <property type="molecule type" value="Genomic_DNA"/>
</dbReference>
<comment type="caution">
    <text evidence="1">The sequence shown here is derived from an EMBL/GenBank/DDBJ whole genome shotgun (WGS) entry which is preliminary data.</text>
</comment>
<sequence>MQILVLGVNIFQRKDGTHGARVTVASTPRNPNHRGLAVAEFEALPEVADTMKIFPAIYKLDLELPIANGFGRPNEVRPLVTGASLVAPVAPTKKDHAPAS</sequence>
<evidence type="ECO:0000313" key="1">
    <source>
        <dbReference type="EMBL" id="RTH04901.1"/>
    </source>
</evidence>
<dbReference type="AlphaFoldDB" id="A0A430RBW8"/>
<dbReference type="Proteomes" id="UP000286910">
    <property type="component" value="Unassembled WGS sequence"/>
</dbReference>
<accession>A0A430RBW8</accession>
<gene>
    <name evidence="1" type="ORF">CSW45_04280</name>
</gene>
<name>A0A430RBW8_THESC</name>
<reference evidence="1 2" key="1">
    <citation type="journal article" date="2019" name="Extremophiles">
        <title>Biogeography of thermophiles and predominance of Thermus scotoductus in domestic water heaters.</title>
        <authorList>
            <person name="Wilpiszeski R.L."/>
            <person name="Zhang Z."/>
            <person name="House C.H."/>
        </authorList>
    </citation>
    <scope>NUCLEOTIDE SEQUENCE [LARGE SCALE GENOMIC DNA]</scope>
    <source>
        <strain evidence="1 2">32_S32</strain>
    </source>
</reference>
<organism evidence="1 2">
    <name type="scientific">Thermus scotoductus</name>
    <dbReference type="NCBI Taxonomy" id="37636"/>
    <lineage>
        <taxon>Bacteria</taxon>
        <taxon>Thermotogati</taxon>
        <taxon>Deinococcota</taxon>
        <taxon>Deinococci</taxon>
        <taxon>Thermales</taxon>
        <taxon>Thermaceae</taxon>
        <taxon>Thermus</taxon>
    </lineage>
</organism>
<protein>
    <submittedName>
        <fullName evidence="1">Uncharacterized protein</fullName>
    </submittedName>
</protein>